<dbReference type="SUPFAM" id="SSF48452">
    <property type="entry name" value="TPR-like"/>
    <property type="match status" value="1"/>
</dbReference>
<proteinExistence type="predicted"/>
<evidence type="ECO:0000313" key="4">
    <source>
        <dbReference type="EMBL" id="MFC3229782.1"/>
    </source>
</evidence>
<dbReference type="Pfam" id="PF13432">
    <property type="entry name" value="TPR_16"/>
    <property type="match status" value="1"/>
</dbReference>
<protein>
    <submittedName>
        <fullName evidence="4">Tetratricopeptide repeat protein</fullName>
    </submittedName>
</protein>
<name>A0ABV7L583_9PROT</name>
<dbReference type="InterPro" id="IPR050498">
    <property type="entry name" value="Ycf3"/>
</dbReference>
<feature type="repeat" description="TPR" evidence="3">
    <location>
        <begin position="90"/>
        <end position="123"/>
    </location>
</feature>
<keyword evidence="2 3" id="KW-0802">TPR repeat</keyword>
<dbReference type="EMBL" id="JBHRTR010000034">
    <property type="protein sequence ID" value="MFC3229782.1"/>
    <property type="molecule type" value="Genomic_DNA"/>
</dbReference>
<evidence type="ECO:0000256" key="3">
    <source>
        <dbReference type="PROSITE-ProRule" id="PRU00339"/>
    </source>
</evidence>
<feature type="repeat" description="TPR" evidence="3">
    <location>
        <begin position="124"/>
        <end position="157"/>
    </location>
</feature>
<evidence type="ECO:0000256" key="2">
    <source>
        <dbReference type="ARBA" id="ARBA00022803"/>
    </source>
</evidence>
<organism evidence="4 5">
    <name type="scientific">Marinibaculum pumilum</name>
    <dbReference type="NCBI Taxonomy" id="1766165"/>
    <lineage>
        <taxon>Bacteria</taxon>
        <taxon>Pseudomonadati</taxon>
        <taxon>Pseudomonadota</taxon>
        <taxon>Alphaproteobacteria</taxon>
        <taxon>Rhodospirillales</taxon>
        <taxon>Rhodospirillaceae</taxon>
        <taxon>Marinibaculum</taxon>
    </lineage>
</organism>
<evidence type="ECO:0000256" key="1">
    <source>
        <dbReference type="ARBA" id="ARBA00022737"/>
    </source>
</evidence>
<dbReference type="Gene3D" id="1.25.40.10">
    <property type="entry name" value="Tetratricopeptide repeat domain"/>
    <property type="match status" value="1"/>
</dbReference>
<keyword evidence="1" id="KW-0677">Repeat</keyword>
<dbReference type="Proteomes" id="UP001595528">
    <property type="component" value="Unassembled WGS sequence"/>
</dbReference>
<dbReference type="InterPro" id="IPR019734">
    <property type="entry name" value="TPR_rpt"/>
</dbReference>
<keyword evidence="5" id="KW-1185">Reference proteome</keyword>
<dbReference type="PANTHER" id="PTHR44858">
    <property type="entry name" value="TETRATRICOPEPTIDE REPEAT PROTEIN 6"/>
    <property type="match status" value="1"/>
</dbReference>
<sequence length="176" mass="19744">MVRLILSLPERRPAPGLSPQLDSLFSRLVDDRLGHRAHEVEDLIWALWMEHPAAPARARLGEAVTAIASKKLGEAELLLNELVSAHPDFAEAWNKRATLYFLQNRDAESIEDIARVLELEPRHFGALAGYGQICERRGDYAGALTAYEAALRINPHLPGVRAQAEGLQKRFRRTLH</sequence>
<comment type="caution">
    <text evidence="4">The sequence shown here is derived from an EMBL/GenBank/DDBJ whole genome shotgun (WGS) entry which is preliminary data.</text>
</comment>
<dbReference type="InterPro" id="IPR011990">
    <property type="entry name" value="TPR-like_helical_dom_sf"/>
</dbReference>
<gene>
    <name evidence="4" type="ORF">ACFOGJ_21210</name>
</gene>
<dbReference type="RefSeq" id="WP_379904308.1">
    <property type="nucleotide sequence ID" value="NZ_JBHRTR010000034.1"/>
</dbReference>
<accession>A0ABV7L583</accession>
<reference evidence="5" key="1">
    <citation type="journal article" date="2019" name="Int. J. Syst. Evol. Microbiol.">
        <title>The Global Catalogue of Microorganisms (GCM) 10K type strain sequencing project: providing services to taxonomists for standard genome sequencing and annotation.</title>
        <authorList>
            <consortium name="The Broad Institute Genomics Platform"/>
            <consortium name="The Broad Institute Genome Sequencing Center for Infectious Disease"/>
            <person name="Wu L."/>
            <person name="Ma J."/>
        </authorList>
    </citation>
    <scope>NUCLEOTIDE SEQUENCE [LARGE SCALE GENOMIC DNA]</scope>
    <source>
        <strain evidence="5">KCTC 42964</strain>
    </source>
</reference>
<dbReference type="PANTHER" id="PTHR44858:SF1">
    <property type="entry name" value="UDP-N-ACETYLGLUCOSAMINE--PEPTIDE N-ACETYLGLUCOSAMINYLTRANSFERASE SPINDLY-RELATED"/>
    <property type="match status" value="1"/>
</dbReference>
<dbReference type="SMART" id="SM00028">
    <property type="entry name" value="TPR"/>
    <property type="match status" value="3"/>
</dbReference>
<dbReference type="PROSITE" id="PS50005">
    <property type="entry name" value="TPR"/>
    <property type="match status" value="2"/>
</dbReference>
<evidence type="ECO:0000313" key="5">
    <source>
        <dbReference type="Proteomes" id="UP001595528"/>
    </source>
</evidence>